<feature type="region of interest" description="Disordered" evidence="1">
    <location>
        <begin position="1"/>
        <end position="26"/>
    </location>
</feature>
<organism evidence="3">
    <name type="scientific">Dichomitus squalens</name>
    <dbReference type="NCBI Taxonomy" id="114155"/>
    <lineage>
        <taxon>Eukaryota</taxon>
        <taxon>Fungi</taxon>
        <taxon>Dikarya</taxon>
        <taxon>Basidiomycota</taxon>
        <taxon>Agaricomycotina</taxon>
        <taxon>Agaricomycetes</taxon>
        <taxon>Polyporales</taxon>
        <taxon>Polyporaceae</taxon>
        <taxon>Dichomitus</taxon>
    </lineage>
</organism>
<keyword evidence="2" id="KW-0812">Transmembrane</keyword>
<dbReference type="Gene3D" id="1.20.5.510">
    <property type="entry name" value="Single helix bin"/>
    <property type="match status" value="1"/>
</dbReference>
<feature type="compositionally biased region" description="Polar residues" evidence="1">
    <location>
        <begin position="149"/>
        <end position="177"/>
    </location>
</feature>
<proteinExistence type="predicted"/>
<evidence type="ECO:0000313" key="3">
    <source>
        <dbReference type="EMBL" id="TBU32358.1"/>
    </source>
</evidence>
<dbReference type="AlphaFoldDB" id="A0A4Q9MY78"/>
<gene>
    <name evidence="3" type="ORF">BD311DRAFT_775429</name>
</gene>
<dbReference type="OrthoDB" id="2758323at2759"/>
<feature type="compositionally biased region" description="Polar residues" evidence="1">
    <location>
        <begin position="96"/>
        <end position="109"/>
    </location>
</feature>
<dbReference type="Proteomes" id="UP000292957">
    <property type="component" value="Unassembled WGS sequence"/>
</dbReference>
<keyword evidence="2" id="KW-1133">Transmembrane helix</keyword>
<accession>A0A4Q9MY78</accession>
<name>A0A4Q9MY78_9APHY</name>
<dbReference type="EMBL" id="ML143395">
    <property type="protein sequence ID" value="TBU32358.1"/>
    <property type="molecule type" value="Genomic_DNA"/>
</dbReference>
<feature type="compositionally biased region" description="Low complexity" evidence="1">
    <location>
        <begin position="116"/>
        <end position="142"/>
    </location>
</feature>
<feature type="region of interest" description="Disordered" evidence="1">
    <location>
        <begin position="96"/>
        <end position="201"/>
    </location>
</feature>
<sequence length="326" mass="34388">MLSPDQVVTAPPLKRSPQFPPHSNPNDLHNPWEEFASQIFSECSTTATCWLSAFKSAEPFYTPPCSDFSSKSCRFSAFSSAFVMYTSLYPEVRVTETTSPRSTSATSHDSPPSPIPSTSGIYTAQPTTAAETAGAGTTMSGTSHDDVSAPTSFSGSGPDSALETGTSTETASPTVAQSGGSSSSANNKPAVTPKPVSVSKSSNNTGAIAGGVIGGLLFIAFLVALAFFIRRRRRRARIPPSAEFMHMAREGAEGPELAFVSFDPDGRATPARLIPLARQSSIEDDERPPAFTPGSYSDPILEKVHASAAMRDQYGVGHEEGGFEAY</sequence>
<reference evidence="3" key="1">
    <citation type="submission" date="2019-01" db="EMBL/GenBank/DDBJ databases">
        <title>Draft genome sequences of three monokaryotic isolates of the white-rot basidiomycete fungus Dichomitus squalens.</title>
        <authorList>
            <consortium name="DOE Joint Genome Institute"/>
            <person name="Lopez S.C."/>
            <person name="Andreopoulos B."/>
            <person name="Pangilinan J."/>
            <person name="Lipzen A."/>
            <person name="Riley R."/>
            <person name="Ahrendt S."/>
            <person name="Ng V."/>
            <person name="Barry K."/>
            <person name="Daum C."/>
            <person name="Grigoriev I.V."/>
            <person name="Hilden K.S."/>
            <person name="Makela M.R."/>
            <person name="de Vries R.P."/>
        </authorList>
    </citation>
    <scope>NUCLEOTIDE SEQUENCE [LARGE SCALE GENOMIC DNA]</scope>
    <source>
        <strain evidence="3">OM18370.1</strain>
    </source>
</reference>
<keyword evidence="2" id="KW-0472">Membrane</keyword>
<feature type="transmembrane region" description="Helical" evidence="2">
    <location>
        <begin position="207"/>
        <end position="229"/>
    </location>
</feature>
<protein>
    <submittedName>
        <fullName evidence="3">Uncharacterized protein</fullName>
    </submittedName>
</protein>
<evidence type="ECO:0000256" key="1">
    <source>
        <dbReference type="SAM" id="MobiDB-lite"/>
    </source>
</evidence>
<evidence type="ECO:0000256" key="2">
    <source>
        <dbReference type="SAM" id="Phobius"/>
    </source>
</evidence>